<keyword evidence="4" id="KW-0812">Transmembrane</keyword>
<dbReference type="CDD" id="cd02966">
    <property type="entry name" value="TlpA_like_family"/>
    <property type="match status" value="1"/>
</dbReference>
<gene>
    <name evidence="6" type="ORF">ACFOGJ_29400</name>
</gene>
<dbReference type="InterPro" id="IPR013766">
    <property type="entry name" value="Thioredoxin_domain"/>
</dbReference>
<dbReference type="PANTHER" id="PTHR42852">
    <property type="entry name" value="THIOL:DISULFIDE INTERCHANGE PROTEIN DSBE"/>
    <property type="match status" value="1"/>
</dbReference>
<comment type="caution">
    <text evidence="6">The sequence shown here is derived from an EMBL/GenBank/DDBJ whole genome shotgun (WGS) entry which is preliminary data.</text>
</comment>
<dbReference type="PROSITE" id="PS51352">
    <property type="entry name" value="THIOREDOXIN_2"/>
    <property type="match status" value="1"/>
</dbReference>
<dbReference type="RefSeq" id="WP_379906871.1">
    <property type="nucleotide sequence ID" value="NZ_JBHRTR010000054.1"/>
</dbReference>
<accession>A0ABV7L9U0</accession>
<dbReference type="InterPro" id="IPR036249">
    <property type="entry name" value="Thioredoxin-like_sf"/>
</dbReference>
<dbReference type="InterPro" id="IPR050553">
    <property type="entry name" value="Thioredoxin_ResA/DsbE_sf"/>
</dbReference>
<dbReference type="EMBL" id="JBHRTR010000054">
    <property type="protein sequence ID" value="MFC3231400.1"/>
    <property type="molecule type" value="Genomic_DNA"/>
</dbReference>
<evidence type="ECO:0000256" key="4">
    <source>
        <dbReference type="SAM" id="Phobius"/>
    </source>
</evidence>
<keyword evidence="4" id="KW-1133">Transmembrane helix</keyword>
<feature type="domain" description="Thioredoxin" evidence="5">
    <location>
        <begin position="73"/>
        <end position="215"/>
    </location>
</feature>
<dbReference type="SUPFAM" id="SSF52833">
    <property type="entry name" value="Thioredoxin-like"/>
    <property type="match status" value="1"/>
</dbReference>
<evidence type="ECO:0000259" key="5">
    <source>
        <dbReference type="PROSITE" id="PS51352"/>
    </source>
</evidence>
<dbReference type="Proteomes" id="UP001595528">
    <property type="component" value="Unassembled WGS sequence"/>
</dbReference>
<dbReference type="InterPro" id="IPR013740">
    <property type="entry name" value="Redoxin"/>
</dbReference>
<keyword evidence="4" id="KW-0472">Membrane</keyword>
<proteinExistence type="predicted"/>
<dbReference type="Pfam" id="PF08534">
    <property type="entry name" value="Redoxin"/>
    <property type="match status" value="1"/>
</dbReference>
<evidence type="ECO:0000256" key="1">
    <source>
        <dbReference type="ARBA" id="ARBA00004196"/>
    </source>
</evidence>
<feature type="transmembrane region" description="Helical" evidence="4">
    <location>
        <begin position="33"/>
        <end position="52"/>
    </location>
</feature>
<dbReference type="InterPro" id="IPR017937">
    <property type="entry name" value="Thioredoxin_CS"/>
</dbReference>
<keyword evidence="2" id="KW-0201">Cytochrome c-type biogenesis</keyword>
<evidence type="ECO:0000256" key="2">
    <source>
        <dbReference type="ARBA" id="ARBA00022748"/>
    </source>
</evidence>
<name>A0ABV7L9U0_9PROT</name>
<comment type="subcellular location">
    <subcellularLocation>
        <location evidence="1">Cell envelope</location>
    </subcellularLocation>
</comment>
<sequence length="217" mass="22807">MSSPKEQCATLPETGVEPGVSQGRWRRLSQAAAATRLMLLALSLSLSLALAAGPATAGLDGLATGEVKDFSVALLPEPAPDVAFIAADGSEMRLADLQGKVVLLNFWATWCAPCVREMPSLDRLQAELGGEDFEVLAVSVDRGGLKTAGDFLRKHEIVNLQTASDPRMAMFRALGGKVMPTTLLIGADGKILGRLEGPAEWDSPEAKALVRAAVTGQ</sequence>
<organism evidence="6 7">
    <name type="scientific">Marinibaculum pumilum</name>
    <dbReference type="NCBI Taxonomy" id="1766165"/>
    <lineage>
        <taxon>Bacteria</taxon>
        <taxon>Pseudomonadati</taxon>
        <taxon>Pseudomonadota</taxon>
        <taxon>Alphaproteobacteria</taxon>
        <taxon>Rhodospirillales</taxon>
        <taxon>Rhodospirillaceae</taxon>
        <taxon>Marinibaculum</taxon>
    </lineage>
</organism>
<evidence type="ECO:0000313" key="6">
    <source>
        <dbReference type="EMBL" id="MFC3231400.1"/>
    </source>
</evidence>
<protein>
    <submittedName>
        <fullName evidence="6">TlpA disulfide reductase family protein</fullName>
    </submittedName>
</protein>
<keyword evidence="7" id="KW-1185">Reference proteome</keyword>
<keyword evidence="3" id="KW-0676">Redox-active center</keyword>
<dbReference type="PANTHER" id="PTHR42852:SF17">
    <property type="entry name" value="THIOREDOXIN-LIKE PROTEIN HI_1115"/>
    <property type="match status" value="1"/>
</dbReference>
<evidence type="ECO:0000256" key="3">
    <source>
        <dbReference type="ARBA" id="ARBA00023284"/>
    </source>
</evidence>
<evidence type="ECO:0000313" key="7">
    <source>
        <dbReference type="Proteomes" id="UP001595528"/>
    </source>
</evidence>
<dbReference type="PROSITE" id="PS00194">
    <property type="entry name" value="THIOREDOXIN_1"/>
    <property type="match status" value="1"/>
</dbReference>
<reference evidence="7" key="1">
    <citation type="journal article" date="2019" name="Int. J. Syst. Evol. Microbiol.">
        <title>The Global Catalogue of Microorganisms (GCM) 10K type strain sequencing project: providing services to taxonomists for standard genome sequencing and annotation.</title>
        <authorList>
            <consortium name="The Broad Institute Genomics Platform"/>
            <consortium name="The Broad Institute Genome Sequencing Center for Infectious Disease"/>
            <person name="Wu L."/>
            <person name="Ma J."/>
        </authorList>
    </citation>
    <scope>NUCLEOTIDE SEQUENCE [LARGE SCALE GENOMIC DNA]</scope>
    <source>
        <strain evidence="7">KCTC 42964</strain>
    </source>
</reference>
<dbReference type="Gene3D" id="3.40.30.10">
    <property type="entry name" value="Glutaredoxin"/>
    <property type="match status" value="1"/>
</dbReference>